<name>A0A815EV62_9BILA</name>
<evidence type="ECO:0000313" key="7">
    <source>
        <dbReference type="EMBL" id="CAF4160075.1"/>
    </source>
</evidence>
<dbReference type="SUPFAM" id="SSF51905">
    <property type="entry name" value="FAD/NAD(P)-binding domain"/>
    <property type="match status" value="1"/>
</dbReference>
<keyword evidence="1" id="KW-0285">Flavoprotein</keyword>
<protein>
    <recommendedName>
        <fullName evidence="5">FAD-binding domain-containing protein</fullName>
    </recommendedName>
</protein>
<proteinExistence type="predicted"/>
<dbReference type="GO" id="GO:0071949">
    <property type="term" value="F:FAD binding"/>
    <property type="evidence" value="ECO:0007669"/>
    <property type="project" value="InterPro"/>
</dbReference>
<dbReference type="AlphaFoldDB" id="A0A815EV62"/>
<evidence type="ECO:0000259" key="5">
    <source>
        <dbReference type="Pfam" id="PF01494"/>
    </source>
</evidence>
<dbReference type="Pfam" id="PF01494">
    <property type="entry name" value="FAD_binding_3"/>
    <property type="match status" value="1"/>
</dbReference>
<evidence type="ECO:0000256" key="4">
    <source>
        <dbReference type="ARBA" id="ARBA00023033"/>
    </source>
</evidence>
<dbReference type="Proteomes" id="UP000681722">
    <property type="component" value="Unassembled WGS sequence"/>
</dbReference>
<dbReference type="PANTHER" id="PTHR46972:SF1">
    <property type="entry name" value="FAD DEPENDENT OXIDOREDUCTASE DOMAIN-CONTAINING PROTEIN"/>
    <property type="match status" value="1"/>
</dbReference>
<keyword evidence="8" id="KW-1185">Reference proteome</keyword>
<evidence type="ECO:0000313" key="6">
    <source>
        <dbReference type="EMBL" id="CAF1317251.1"/>
    </source>
</evidence>
<keyword evidence="4" id="KW-0503">Monooxygenase</keyword>
<keyword evidence="3" id="KW-0560">Oxidoreductase</keyword>
<comment type="caution">
    <text evidence="6">The sequence shown here is derived from an EMBL/GenBank/DDBJ whole genome shotgun (WGS) entry which is preliminary data.</text>
</comment>
<dbReference type="PANTHER" id="PTHR46972">
    <property type="entry name" value="MONOOXYGENASE ASQM-RELATED"/>
    <property type="match status" value="1"/>
</dbReference>
<evidence type="ECO:0000313" key="8">
    <source>
        <dbReference type="Proteomes" id="UP000663829"/>
    </source>
</evidence>
<sequence>MVEVSFSKVHDRHLEISKLVGRGTLNALLDNKGLLAQRNGNNIIRVYITFRAPENWITESGVDFNQTERARTHFLQLFSDWDEKLLDFVHLCDDNFIPRLLYVLPDDHQWETKPGVTLLGDAAHLMSPFAGEGVNLAMLDATELALAITGSGERTKAIHEYEQKMFSRASEFARESASNLDLFISEGNSAGNVANLFKMMMAGGPPDDATASAVE</sequence>
<dbReference type="InterPro" id="IPR002938">
    <property type="entry name" value="FAD-bd"/>
</dbReference>
<accession>A0A815EV62</accession>
<dbReference type="GO" id="GO:0004497">
    <property type="term" value="F:monooxygenase activity"/>
    <property type="evidence" value="ECO:0007669"/>
    <property type="project" value="UniProtKB-KW"/>
</dbReference>
<dbReference type="Gene3D" id="3.50.50.60">
    <property type="entry name" value="FAD/NAD(P)-binding domain"/>
    <property type="match status" value="1"/>
</dbReference>
<reference evidence="6" key="1">
    <citation type="submission" date="2021-02" db="EMBL/GenBank/DDBJ databases">
        <authorList>
            <person name="Nowell W R."/>
        </authorList>
    </citation>
    <scope>NUCLEOTIDE SEQUENCE</scope>
</reference>
<dbReference type="EMBL" id="CAJNOQ010013233">
    <property type="protein sequence ID" value="CAF1317251.1"/>
    <property type="molecule type" value="Genomic_DNA"/>
</dbReference>
<evidence type="ECO:0000256" key="1">
    <source>
        <dbReference type="ARBA" id="ARBA00022630"/>
    </source>
</evidence>
<dbReference type="Proteomes" id="UP000663829">
    <property type="component" value="Unassembled WGS sequence"/>
</dbReference>
<dbReference type="EMBL" id="CAJOBC010045772">
    <property type="protein sequence ID" value="CAF4160075.1"/>
    <property type="molecule type" value="Genomic_DNA"/>
</dbReference>
<keyword evidence="2" id="KW-0274">FAD</keyword>
<dbReference type="OrthoDB" id="655030at2759"/>
<dbReference type="InterPro" id="IPR036188">
    <property type="entry name" value="FAD/NAD-bd_sf"/>
</dbReference>
<organism evidence="6 8">
    <name type="scientific">Didymodactylos carnosus</name>
    <dbReference type="NCBI Taxonomy" id="1234261"/>
    <lineage>
        <taxon>Eukaryota</taxon>
        <taxon>Metazoa</taxon>
        <taxon>Spiralia</taxon>
        <taxon>Gnathifera</taxon>
        <taxon>Rotifera</taxon>
        <taxon>Eurotatoria</taxon>
        <taxon>Bdelloidea</taxon>
        <taxon>Philodinida</taxon>
        <taxon>Philodinidae</taxon>
        <taxon>Didymodactylos</taxon>
    </lineage>
</organism>
<evidence type="ECO:0000256" key="3">
    <source>
        <dbReference type="ARBA" id="ARBA00023002"/>
    </source>
</evidence>
<gene>
    <name evidence="6" type="ORF">GPM918_LOCUS29295</name>
    <name evidence="7" type="ORF">SRO942_LOCUS29864</name>
</gene>
<dbReference type="PRINTS" id="PR00420">
    <property type="entry name" value="RNGMNOXGNASE"/>
</dbReference>
<evidence type="ECO:0000256" key="2">
    <source>
        <dbReference type="ARBA" id="ARBA00022827"/>
    </source>
</evidence>
<feature type="domain" description="FAD-binding" evidence="5">
    <location>
        <begin position="115"/>
        <end position="168"/>
    </location>
</feature>